<gene>
    <name evidence="1" type="ORF">HR065_02415</name>
</gene>
<evidence type="ECO:0000313" key="1">
    <source>
        <dbReference type="EMBL" id="NWN45927.1"/>
    </source>
</evidence>
<dbReference type="Gene3D" id="1.20.58.760">
    <property type="entry name" value="Peptidase M41"/>
    <property type="match status" value="1"/>
</dbReference>
<accession>A0A851HAK1</accession>
<dbReference type="AlphaFoldDB" id="A0A851HAK1"/>
<dbReference type="GO" id="GO:0005524">
    <property type="term" value="F:ATP binding"/>
    <property type="evidence" value="ECO:0007669"/>
    <property type="project" value="InterPro"/>
</dbReference>
<comment type="caution">
    <text evidence="1">The sequence shown here is derived from an EMBL/GenBank/DDBJ whole genome shotgun (WGS) entry which is preliminary data.</text>
</comment>
<name>A0A851HAK1_9MOLU</name>
<organism evidence="1 2">
    <name type="scientific">Candidatus Phytoplasma pruni</name>
    <dbReference type="NCBI Taxonomy" id="479893"/>
    <lineage>
        <taxon>Bacteria</taxon>
        <taxon>Bacillati</taxon>
        <taxon>Mycoplasmatota</taxon>
        <taxon>Mollicutes</taxon>
        <taxon>Acholeplasmatales</taxon>
        <taxon>Acholeplasmataceae</taxon>
        <taxon>Candidatus Phytoplasma</taxon>
        <taxon>16SrIII (X-disease group)</taxon>
    </lineage>
</organism>
<dbReference type="SUPFAM" id="SSF140990">
    <property type="entry name" value="FtsH protease domain-like"/>
    <property type="match status" value="1"/>
</dbReference>
<proteinExistence type="predicted"/>
<sequence length="419" mass="50351">MENNKQIDLEKIMDYTYILHSLSVTLKIYKGEGVFRNDADFENHQKDQKTLQNLRKEQKHYTKKEFQLLKKKYRFWNYESDINYVIRYYDIICIEELLTPLPFNFHNIDINDYLVLKNPLEADTREMIKYTQALYIVFVELEKYQQQGLFYHEDFDLLEKYRIKLAQLTSQQGFYNKEDFEQLKDHLIKNGLKRDFFGNYIFKNIQHIVDHFDLFSIKEVIKPVHNPIMKRFTSTHHEAGHAIIALSSKYWDLWRIVVFETGGGGCDYFSTKMGELTAKQKVEKIKELMAFYYGGLVGEEWLQTQYHQIKPQASPSDLATVRKKALELLYFNEYNKFKENITAKDLNLKTFRYLSIQQKEYIAKVEKEAYQKAVEIIKDKEFLIPTIYEIYTQKKQYFLTKDELLEELKKRNIELNLPN</sequence>
<reference evidence="1 2" key="1">
    <citation type="submission" date="2020-06" db="EMBL/GenBank/DDBJ databases">
        <title>Draft genome sequence of Candidatus Phytoplasma pruni (X-disease group, subgroup 16SrIII-B) strain ChTDIII from Argentina.</title>
        <authorList>
            <person name="Fernandez F.D."/>
            <person name="Zuebert C."/>
            <person name="Huettel B."/>
            <person name="Kube M."/>
            <person name="Conci L.R."/>
        </authorList>
    </citation>
    <scope>NUCLEOTIDE SEQUENCE [LARGE SCALE GENOMIC DNA]</scope>
    <source>
        <strain evidence="1 2">ChTDIII</strain>
    </source>
</reference>
<dbReference type="GO" id="GO:0004176">
    <property type="term" value="F:ATP-dependent peptidase activity"/>
    <property type="evidence" value="ECO:0007669"/>
    <property type="project" value="InterPro"/>
</dbReference>
<dbReference type="EMBL" id="JABUOH010000051">
    <property type="protein sequence ID" value="NWN45927.1"/>
    <property type="molecule type" value="Genomic_DNA"/>
</dbReference>
<dbReference type="GO" id="GO:0006508">
    <property type="term" value="P:proteolysis"/>
    <property type="evidence" value="ECO:0007669"/>
    <property type="project" value="InterPro"/>
</dbReference>
<dbReference type="GO" id="GO:0004222">
    <property type="term" value="F:metalloendopeptidase activity"/>
    <property type="evidence" value="ECO:0007669"/>
    <property type="project" value="InterPro"/>
</dbReference>
<dbReference type="RefSeq" id="WP_178734279.1">
    <property type="nucleotide sequence ID" value="NZ_JABUOH010000051.1"/>
</dbReference>
<evidence type="ECO:0008006" key="3">
    <source>
        <dbReference type="Google" id="ProtNLM"/>
    </source>
</evidence>
<dbReference type="Proteomes" id="UP000568109">
    <property type="component" value="Unassembled WGS sequence"/>
</dbReference>
<protein>
    <recommendedName>
        <fullName evidence="3">Peptidase M41 domain-containing protein</fullName>
    </recommendedName>
</protein>
<evidence type="ECO:0000313" key="2">
    <source>
        <dbReference type="Proteomes" id="UP000568109"/>
    </source>
</evidence>
<keyword evidence="2" id="KW-1185">Reference proteome</keyword>
<dbReference type="InterPro" id="IPR037219">
    <property type="entry name" value="Peptidase_M41-like"/>
</dbReference>